<sequence>MIRDLFKRINSFIALPVIALIFSIIAYAHNEYKDYKKSKIEELNKKLELFYYPLQAQFISSENEWNAFRRKYGNNRDAYFSSGPVDIDGKTHFLRDCAKGEAWKLAIGEGSTYNESSTKKYCIVSDIEIEAWVNHISAQYHGSEGRAEQIILENRKLISEDKEMIEYVDKLMLHFTGYRDVIARWEKGDRRIMTSHNNFPKGITKLVDERIKSIEHEIKNN</sequence>
<dbReference type="Proteomes" id="UP000185678">
    <property type="component" value="Unassembled WGS sequence"/>
</dbReference>
<organism evidence="2 3">
    <name type="scientific">Insolitispirillum peregrinum</name>
    <dbReference type="NCBI Taxonomy" id="80876"/>
    <lineage>
        <taxon>Bacteria</taxon>
        <taxon>Pseudomonadati</taxon>
        <taxon>Pseudomonadota</taxon>
        <taxon>Alphaproteobacteria</taxon>
        <taxon>Rhodospirillales</taxon>
        <taxon>Novispirillaceae</taxon>
        <taxon>Insolitispirillum</taxon>
    </lineage>
</organism>
<evidence type="ECO:0000256" key="1">
    <source>
        <dbReference type="SAM" id="Phobius"/>
    </source>
</evidence>
<keyword evidence="1" id="KW-0812">Transmembrane</keyword>
<evidence type="ECO:0000313" key="2">
    <source>
        <dbReference type="EMBL" id="SIS85701.1"/>
    </source>
</evidence>
<accession>A0A1N7MIC2</accession>
<keyword evidence="1" id="KW-0472">Membrane</keyword>
<proteinExistence type="predicted"/>
<evidence type="ECO:0000313" key="3">
    <source>
        <dbReference type="Proteomes" id="UP000185678"/>
    </source>
</evidence>
<dbReference type="EMBL" id="FTOA01000004">
    <property type="protein sequence ID" value="SIS85701.1"/>
    <property type="molecule type" value="Genomic_DNA"/>
</dbReference>
<feature type="transmembrane region" description="Helical" evidence="1">
    <location>
        <begin position="12"/>
        <end position="29"/>
    </location>
</feature>
<reference evidence="2 3" key="1">
    <citation type="submission" date="2017-01" db="EMBL/GenBank/DDBJ databases">
        <authorList>
            <person name="Mah S.A."/>
            <person name="Swanson W.J."/>
            <person name="Moy G.W."/>
            <person name="Vacquier V.D."/>
        </authorList>
    </citation>
    <scope>NUCLEOTIDE SEQUENCE [LARGE SCALE GENOMIC DNA]</scope>
    <source>
        <strain evidence="2 3">DSM 11589</strain>
    </source>
</reference>
<dbReference type="RefSeq" id="WP_139332878.1">
    <property type="nucleotide sequence ID" value="NZ_FTOA01000004.1"/>
</dbReference>
<dbReference type="AlphaFoldDB" id="A0A1N7MIC2"/>
<protein>
    <submittedName>
        <fullName evidence="2">Uncharacterized protein</fullName>
    </submittedName>
</protein>
<gene>
    <name evidence="2" type="ORF">SAMN05421779_104134</name>
</gene>
<name>A0A1N7MIC2_9PROT</name>
<keyword evidence="3" id="KW-1185">Reference proteome</keyword>
<keyword evidence="1" id="KW-1133">Transmembrane helix</keyword>